<sequence length="231" mass="26604">MTSLTGLNRRFAWGSWLVLLLALLLWCVTVLLADVSRWVPDGAIELAREQYDEPAALRLQQWRQQLQLLATAEEQQQLKGVNQFFNDHIPFVSDQQHWRQEDFWATPFESLATHGGDCEDYVIAKYYSLVKLGVPTDKLRITYVQALKLNQAHMVLAYFPTPDSVPWVLDNLTDVILPASKRPDLAPVYSFNAEGMWLDKMKGRGVLMGNPNKLDRWTDLRVRMNQQGMDL</sequence>
<keyword evidence="2" id="KW-1185">Reference proteome</keyword>
<organism evidence="1 2">
    <name type="scientific">Bacterioplanes sanyensis</name>
    <dbReference type="NCBI Taxonomy" id="1249553"/>
    <lineage>
        <taxon>Bacteria</taxon>
        <taxon>Pseudomonadati</taxon>
        <taxon>Pseudomonadota</taxon>
        <taxon>Gammaproteobacteria</taxon>
        <taxon>Oceanospirillales</taxon>
        <taxon>Oceanospirillaceae</taxon>
        <taxon>Bacterioplanes</taxon>
    </lineage>
</organism>
<dbReference type="AlphaFoldDB" id="A0A222FKA4"/>
<accession>A0A222FKA4</accession>
<evidence type="ECO:0000313" key="1">
    <source>
        <dbReference type="EMBL" id="ASP38944.1"/>
    </source>
</evidence>
<dbReference type="InterPro" id="IPR010319">
    <property type="entry name" value="Transglutaminase-like_Cys_pept"/>
</dbReference>
<keyword evidence="1" id="KW-0808">Transferase</keyword>
<dbReference type="Pfam" id="PF06035">
    <property type="entry name" value="Peptidase_C93"/>
    <property type="match status" value="1"/>
</dbReference>
<dbReference type="OrthoDB" id="5401788at2"/>
<protein>
    <submittedName>
        <fullName evidence="1">Sulfate adenylyltransferase</fullName>
    </submittedName>
</protein>
<dbReference type="RefSeq" id="WP_094060130.1">
    <property type="nucleotide sequence ID" value="NZ_CP022530.1"/>
</dbReference>
<dbReference type="Gene3D" id="3.10.620.30">
    <property type="match status" value="1"/>
</dbReference>
<gene>
    <name evidence="1" type="ORF">CHH28_09735</name>
</gene>
<dbReference type="EMBL" id="CP022530">
    <property type="protein sequence ID" value="ASP38944.1"/>
    <property type="molecule type" value="Genomic_DNA"/>
</dbReference>
<name>A0A222FKA4_9GAMM</name>
<dbReference type="Proteomes" id="UP000202440">
    <property type="component" value="Chromosome"/>
</dbReference>
<dbReference type="KEGG" id="bsan:CHH28_09735"/>
<dbReference type="PANTHER" id="PTHR39327">
    <property type="match status" value="1"/>
</dbReference>
<keyword evidence="1" id="KW-0548">Nucleotidyltransferase</keyword>
<dbReference type="PANTHER" id="PTHR39327:SF1">
    <property type="entry name" value="BLR5470 PROTEIN"/>
    <property type="match status" value="1"/>
</dbReference>
<proteinExistence type="predicted"/>
<dbReference type="GO" id="GO:0016779">
    <property type="term" value="F:nucleotidyltransferase activity"/>
    <property type="evidence" value="ECO:0007669"/>
    <property type="project" value="UniProtKB-KW"/>
</dbReference>
<evidence type="ECO:0000313" key="2">
    <source>
        <dbReference type="Proteomes" id="UP000202440"/>
    </source>
</evidence>
<reference evidence="1 2" key="1">
    <citation type="submission" date="2017-07" db="EMBL/GenBank/DDBJ databases">
        <title>Annotated genome sequence of Bacterioplanes sanyensis isolated from Red Sea.</title>
        <authorList>
            <person name="Rehman Z.U."/>
        </authorList>
    </citation>
    <scope>NUCLEOTIDE SEQUENCE [LARGE SCALE GENOMIC DNA]</scope>
    <source>
        <strain evidence="1 2">NV9</strain>
    </source>
</reference>